<accession>A0AAW1UM61</accession>
<protein>
    <submittedName>
        <fullName evidence="1">Uncharacterized protein</fullName>
    </submittedName>
</protein>
<dbReference type="AlphaFoldDB" id="A0AAW1UM61"/>
<reference evidence="1 2" key="1">
    <citation type="submission" date="2023-03" db="EMBL/GenBank/DDBJ databases">
        <title>Genome insight into feeding habits of ladybird beetles.</title>
        <authorList>
            <person name="Li H.-S."/>
            <person name="Huang Y.-H."/>
            <person name="Pang H."/>
        </authorList>
    </citation>
    <scope>NUCLEOTIDE SEQUENCE [LARGE SCALE GENOMIC DNA]</scope>
    <source>
        <strain evidence="1">SYSU_2023b</strain>
        <tissue evidence="1">Whole body</tissue>
    </source>
</reference>
<proteinExistence type="predicted"/>
<gene>
    <name evidence="1" type="ORF">WA026_014451</name>
</gene>
<sequence length="74" mass="8573">MDENPKRIDVYVNRVSWNECIKFVLENEHRELVHCDDSNGQFHNVIDWVPNDVLLLKAEIAGVQGVALRWLGTI</sequence>
<dbReference type="EMBL" id="JARQZJ010000067">
    <property type="protein sequence ID" value="KAK9881105.1"/>
    <property type="molecule type" value="Genomic_DNA"/>
</dbReference>
<organism evidence="1 2">
    <name type="scientific">Henosepilachna vigintioctopunctata</name>
    <dbReference type="NCBI Taxonomy" id="420089"/>
    <lineage>
        <taxon>Eukaryota</taxon>
        <taxon>Metazoa</taxon>
        <taxon>Ecdysozoa</taxon>
        <taxon>Arthropoda</taxon>
        <taxon>Hexapoda</taxon>
        <taxon>Insecta</taxon>
        <taxon>Pterygota</taxon>
        <taxon>Neoptera</taxon>
        <taxon>Endopterygota</taxon>
        <taxon>Coleoptera</taxon>
        <taxon>Polyphaga</taxon>
        <taxon>Cucujiformia</taxon>
        <taxon>Coccinelloidea</taxon>
        <taxon>Coccinellidae</taxon>
        <taxon>Epilachninae</taxon>
        <taxon>Epilachnini</taxon>
        <taxon>Henosepilachna</taxon>
    </lineage>
</organism>
<name>A0AAW1UM61_9CUCU</name>
<keyword evidence="2" id="KW-1185">Reference proteome</keyword>
<evidence type="ECO:0000313" key="1">
    <source>
        <dbReference type="EMBL" id="KAK9881105.1"/>
    </source>
</evidence>
<dbReference type="Proteomes" id="UP001431783">
    <property type="component" value="Unassembled WGS sequence"/>
</dbReference>
<evidence type="ECO:0000313" key="2">
    <source>
        <dbReference type="Proteomes" id="UP001431783"/>
    </source>
</evidence>
<comment type="caution">
    <text evidence="1">The sequence shown here is derived from an EMBL/GenBank/DDBJ whole genome shotgun (WGS) entry which is preliminary data.</text>
</comment>